<evidence type="ECO:0000313" key="4">
    <source>
        <dbReference type="EMBL" id="SMX27546.1"/>
    </source>
</evidence>
<proteinExistence type="inferred from homology"/>
<dbReference type="PROSITE" id="PS00531">
    <property type="entry name" value="RNASE_T2_2"/>
    <property type="match status" value="1"/>
</dbReference>
<feature type="chain" id="PRO_5012669587" evidence="3">
    <location>
        <begin position="22"/>
        <end position="340"/>
    </location>
</feature>
<name>A0A238JCH5_9RHOB</name>
<evidence type="ECO:0000256" key="1">
    <source>
        <dbReference type="ARBA" id="ARBA00007469"/>
    </source>
</evidence>
<evidence type="ECO:0000313" key="5">
    <source>
        <dbReference type="Proteomes" id="UP000225972"/>
    </source>
</evidence>
<dbReference type="OrthoDB" id="4720638at2"/>
<dbReference type="EC" id="3.1.27.6" evidence="4"/>
<accession>A0A238JCH5</accession>
<dbReference type="GO" id="GO:0033897">
    <property type="term" value="F:ribonuclease T2 activity"/>
    <property type="evidence" value="ECO:0007669"/>
    <property type="project" value="InterPro"/>
</dbReference>
<dbReference type="GO" id="GO:0016787">
    <property type="term" value="F:hydrolase activity"/>
    <property type="evidence" value="ECO:0007669"/>
    <property type="project" value="UniProtKB-KW"/>
</dbReference>
<feature type="signal peptide" evidence="3">
    <location>
        <begin position="1"/>
        <end position="21"/>
    </location>
</feature>
<evidence type="ECO:0000256" key="3">
    <source>
        <dbReference type="SAM" id="SignalP"/>
    </source>
</evidence>
<dbReference type="Gene3D" id="3.90.730.10">
    <property type="entry name" value="Ribonuclease T2-like"/>
    <property type="match status" value="1"/>
</dbReference>
<dbReference type="EMBL" id="FXXP01000001">
    <property type="protein sequence ID" value="SMX27546.1"/>
    <property type="molecule type" value="Genomic_DNA"/>
</dbReference>
<protein>
    <submittedName>
        <fullName evidence="4">Ribonuclease I</fullName>
        <ecNumber evidence="4">3.1.27.6</ecNumber>
    </submittedName>
</protein>
<dbReference type="InterPro" id="IPR036430">
    <property type="entry name" value="RNase_T2-like_sf"/>
</dbReference>
<reference evidence="5" key="1">
    <citation type="submission" date="2017-05" db="EMBL/GenBank/DDBJ databases">
        <authorList>
            <person name="Rodrigo-Torres L."/>
            <person name="Arahal R. D."/>
            <person name="Lucena T."/>
        </authorList>
    </citation>
    <scope>NUCLEOTIDE SEQUENCE [LARGE SCALE GENOMIC DNA]</scope>
    <source>
        <strain evidence="5">CECT 8649</strain>
    </source>
</reference>
<dbReference type="Pfam" id="PF00445">
    <property type="entry name" value="Ribonuclease_T2"/>
    <property type="match status" value="1"/>
</dbReference>
<dbReference type="PANTHER" id="PTHR11240">
    <property type="entry name" value="RIBONUCLEASE T2"/>
    <property type="match status" value="1"/>
</dbReference>
<dbReference type="InterPro" id="IPR001568">
    <property type="entry name" value="RNase_T2-like"/>
</dbReference>
<sequence>MKRILLGAAALIFGHALPAYSQEPLEGWFIATEQCEAYQSKNRLTNPGDIVLIDHVAYDMIGINRPGGDWYQIRIDDAPVTTVRWVNKTCGVHVVAADSGGGSGGTAPVEDFEPQEGVEATDLLLALSWQPAFCEMKPSKTECVQVNDGLLPITETQLSLHGLWPQPRGNDYCGVSDEIRQLDKDRRWSELPAPELDDDTRERLAVAMPGTASFLDRHEWIKHGTCFFGDRNGDEYYDDTLYVLEAINRSEVGTLFAQNVGGTVTAEQIRAAFDTSFGAGAGERVQINCKGDQGRVLIQELKIALGGEITEQSDVGALIRAGTVQSVGCPSGVVDPAGLQ</sequence>
<dbReference type="GO" id="GO:0006401">
    <property type="term" value="P:RNA catabolic process"/>
    <property type="evidence" value="ECO:0007669"/>
    <property type="project" value="TreeGrafter"/>
</dbReference>
<dbReference type="GO" id="GO:0003723">
    <property type="term" value="F:RNA binding"/>
    <property type="evidence" value="ECO:0007669"/>
    <property type="project" value="InterPro"/>
</dbReference>
<keyword evidence="5" id="KW-1185">Reference proteome</keyword>
<evidence type="ECO:0000256" key="2">
    <source>
        <dbReference type="RuleBase" id="RU004328"/>
    </source>
</evidence>
<keyword evidence="4" id="KW-0378">Hydrolase</keyword>
<dbReference type="Proteomes" id="UP000225972">
    <property type="component" value="Unassembled WGS sequence"/>
</dbReference>
<dbReference type="RefSeq" id="WP_099243799.1">
    <property type="nucleotide sequence ID" value="NZ_FXXP01000001.1"/>
</dbReference>
<gene>
    <name evidence="4" type="primary">rna_2</name>
    <name evidence="4" type="ORF">TRP8649_01651</name>
</gene>
<keyword evidence="3" id="KW-0732">Signal</keyword>
<dbReference type="InterPro" id="IPR033130">
    <property type="entry name" value="RNase_T2_His_AS_2"/>
</dbReference>
<comment type="similarity">
    <text evidence="1 2">Belongs to the RNase T2 family.</text>
</comment>
<organism evidence="4 5">
    <name type="scientific">Pelagimonas phthalicica</name>
    <dbReference type="NCBI Taxonomy" id="1037362"/>
    <lineage>
        <taxon>Bacteria</taxon>
        <taxon>Pseudomonadati</taxon>
        <taxon>Pseudomonadota</taxon>
        <taxon>Alphaproteobacteria</taxon>
        <taxon>Rhodobacterales</taxon>
        <taxon>Roseobacteraceae</taxon>
        <taxon>Pelagimonas</taxon>
    </lineage>
</organism>
<dbReference type="AlphaFoldDB" id="A0A238JCH5"/>
<dbReference type="SUPFAM" id="SSF55895">
    <property type="entry name" value="Ribonuclease Rh-like"/>
    <property type="match status" value="1"/>
</dbReference>
<dbReference type="PANTHER" id="PTHR11240:SF22">
    <property type="entry name" value="RIBONUCLEASE T2"/>
    <property type="match status" value="1"/>
</dbReference>